<keyword evidence="3" id="KW-1185">Reference proteome</keyword>
<feature type="region of interest" description="Disordered" evidence="1">
    <location>
        <begin position="21"/>
        <end position="42"/>
    </location>
</feature>
<reference evidence="2" key="1">
    <citation type="journal article" date="2023" name="Science">
        <title>Genome structures resolve the early diversification of teleost fishes.</title>
        <authorList>
            <person name="Parey E."/>
            <person name="Louis A."/>
            <person name="Montfort J."/>
            <person name="Bouchez O."/>
            <person name="Roques C."/>
            <person name="Iampietro C."/>
            <person name="Lluch J."/>
            <person name="Castinel A."/>
            <person name="Donnadieu C."/>
            <person name="Desvignes T."/>
            <person name="Floi Bucao C."/>
            <person name="Jouanno E."/>
            <person name="Wen M."/>
            <person name="Mejri S."/>
            <person name="Dirks R."/>
            <person name="Jansen H."/>
            <person name="Henkel C."/>
            <person name="Chen W.J."/>
            <person name="Zahm M."/>
            <person name="Cabau C."/>
            <person name="Klopp C."/>
            <person name="Thompson A.W."/>
            <person name="Robinson-Rechavi M."/>
            <person name="Braasch I."/>
            <person name="Lecointre G."/>
            <person name="Bobe J."/>
            <person name="Postlethwait J.H."/>
            <person name="Berthelot C."/>
            <person name="Roest Crollius H."/>
            <person name="Guiguen Y."/>
        </authorList>
    </citation>
    <scope>NUCLEOTIDE SEQUENCE</scope>
    <source>
        <strain evidence="2">NC1722</strain>
    </source>
</reference>
<sequence>MGGFGGGHGCWSGRMEQNTFAQETAVRGARGGQGPQGGPLNSVVKNRFEVLAGSVEGADQGFCTTMDLEPASPLPYPVSWDADSLLDRLGKTQASPGEEDSMDLGAGAP</sequence>
<feature type="region of interest" description="Disordered" evidence="1">
    <location>
        <begin position="87"/>
        <end position="109"/>
    </location>
</feature>
<evidence type="ECO:0000313" key="2">
    <source>
        <dbReference type="EMBL" id="KAJ8361996.1"/>
    </source>
</evidence>
<name>A0AAD7VY05_9TELE</name>
<dbReference type="AlphaFoldDB" id="A0AAD7VY05"/>
<proteinExistence type="predicted"/>
<dbReference type="Proteomes" id="UP001221898">
    <property type="component" value="Unassembled WGS sequence"/>
</dbReference>
<gene>
    <name evidence="2" type="ORF">AAFF_G00407210</name>
</gene>
<evidence type="ECO:0000256" key="1">
    <source>
        <dbReference type="SAM" id="MobiDB-lite"/>
    </source>
</evidence>
<organism evidence="2 3">
    <name type="scientific">Aldrovandia affinis</name>
    <dbReference type="NCBI Taxonomy" id="143900"/>
    <lineage>
        <taxon>Eukaryota</taxon>
        <taxon>Metazoa</taxon>
        <taxon>Chordata</taxon>
        <taxon>Craniata</taxon>
        <taxon>Vertebrata</taxon>
        <taxon>Euteleostomi</taxon>
        <taxon>Actinopterygii</taxon>
        <taxon>Neopterygii</taxon>
        <taxon>Teleostei</taxon>
        <taxon>Notacanthiformes</taxon>
        <taxon>Halosauridae</taxon>
        <taxon>Aldrovandia</taxon>
    </lineage>
</organism>
<comment type="caution">
    <text evidence="2">The sequence shown here is derived from an EMBL/GenBank/DDBJ whole genome shotgun (WGS) entry which is preliminary data.</text>
</comment>
<accession>A0AAD7VY05</accession>
<dbReference type="EMBL" id="JAINUG010000802">
    <property type="protein sequence ID" value="KAJ8361996.1"/>
    <property type="molecule type" value="Genomic_DNA"/>
</dbReference>
<protein>
    <submittedName>
        <fullName evidence="2">Uncharacterized protein</fullName>
    </submittedName>
</protein>
<evidence type="ECO:0000313" key="3">
    <source>
        <dbReference type="Proteomes" id="UP001221898"/>
    </source>
</evidence>